<dbReference type="PANTHER" id="PTHR43574">
    <property type="entry name" value="EPIMERASE-RELATED"/>
    <property type="match status" value="1"/>
</dbReference>
<organism evidence="2 3">
    <name type="scientific">Sphingomonas echinoides</name>
    <dbReference type="NCBI Taxonomy" id="59803"/>
    <lineage>
        <taxon>Bacteria</taxon>
        <taxon>Pseudomonadati</taxon>
        <taxon>Pseudomonadota</taxon>
        <taxon>Alphaproteobacteria</taxon>
        <taxon>Sphingomonadales</taxon>
        <taxon>Sphingomonadaceae</taxon>
        <taxon>Sphingomonas</taxon>
    </lineage>
</organism>
<comment type="caution">
    <text evidence="2">The sequence shown here is derived from an EMBL/GenBank/DDBJ whole genome shotgun (WGS) entry which is preliminary data.</text>
</comment>
<keyword evidence="3" id="KW-1185">Reference proteome</keyword>
<dbReference type="Proteomes" id="UP001279660">
    <property type="component" value="Unassembled WGS sequence"/>
</dbReference>
<dbReference type="SUPFAM" id="SSF51735">
    <property type="entry name" value="NAD(P)-binding Rossmann-fold domains"/>
    <property type="match status" value="1"/>
</dbReference>
<gene>
    <name evidence="2" type="ORF">SIL82_00860</name>
</gene>
<evidence type="ECO:0000313" key="2">
    <source>
        <dbReference type="EMBL" id="MDX5982794.1"/>
    </source>
</evidence>
<protein>
    <submittedName>
        <fullName evidence="2">NAD(P)-dependent oxidoreductase</fullName>
    </submittedName>
</protein>
<sequence>MGRSDVRLLIFGLGYTAQALAARVRGAGGVVVGTTRDGRDGTIRFEDAAAVALELGVATHILSSVPPAGEVDPVLTRYGEALAATRSWLGYLSSTGVYGDTCGAWVDESAPIGHGRRNARAEADAAWQARGARVFRLPGIYGPGRSPLDRVASGSAHRVIAPGQVFSRAHVDDIVSGVIAGFDAPAGAYNIADDCPASQNAVVEYAARMLGMVPPSIVSLDALSPMARGFYAENRRVANGKAKRVLGWTPLYPDYRAGLRALSAMMSPPITKAAPAPVSGDQR</sequence>
<dbReference type="Gene3D" id="3.40.50.720">
    <property type="entry name" value="NAD(P)-binding Rossmann-like Domain"/>
    <property type="match status" value="1"/>
</dbReference>
<dbReference type="InterPro" id="IPR036291">
    <property type="entry name" value="NAD(P)-bd_dom_sf"/>
</dbReference>
<dbReference type="EMBL" id="JAWXXV010000001">
    <property type="protein sequence ID" value="MDX5982794.1"/>
    <property type="molecule type" value="Genomic_DNA"/>
</dbReference>
<accession>A0ABU4PHA0</accession>
<name>A0ABU4PHA0_9SPHN</name>
<keyword evidence="1" id="KW-0520">NAD</keyword>
<evidence type="ECO:0000313" key="3">
    <source>
        <dbReference type="Proteomes" id="UP001279660"/>
    </source>
</evidence>
<proteinExistence type="predicted"/>
<evidence type="ECO:0000256" key="1">
    <source>
        <dbReference type="ARBA" id="ARBA00023027"/>
    </source>
</evidence>
<reference evidence="2 3" key="1">
    <citation type="submission" date="2023-11" db="EMBL/GenBank/DDBJ databases">
        <title>MicrobeMod: A computational toolkit for identifying prokaryotic methylation and restriction-modification with nanopore sequencing.</title>
        <authorList>
            <person name="Crits-Christoph A."/>
            <person name="Kang S.C."/>
            <person name="Lee H."/>
            <person name="Ostrov N."/>
        </authorList>
    </citation>
    <scope>NUCLEOTIDE SEQUENCE [LARGE SCALE GENOMIC DNA]</scope>
    <source>
        <strain evidence="2 3">ATCC 14820</strain>
    </source>
</reference>